<feature type="transmembrane region" description="Helical" evidence="6">
    <location>
        <begin position="20"/>
        <end position="37"/>
    </location>
</feature>
<comment type="subcellular location">
    <subcellularLocation>
        <location evidence="1">Cell membrane</location>
        <topology evidence="1">Multi-pass membrane protein</topology>
    </subcellularLocation>
</comment>
<evidence type="ECO:0000256" key="3">
    <source>
        <dbReference type="ARBA" id="ARBA00022692"/>
    </source>
</evidence>
<evidence type="ECO:0000256" key="4">
    <source>
        <dbReference type="ARBA" id="ARBA00022989"/>
    </source>
</evidence>
<dbReference type="InterPro" id="IPR027379">
    <property type="entry name" value="CLS_N"/>
</dbReference>
<evidence type="ECO:0000259" key="7">
    <source>
        <dbReference type="Pfam" id="PF13396"/>
    </source>
</evidence>
<evidence type="ECO:0000313" key="9">
    <source>
        <dbReference type="Proteomes" id="UP000652763"/>
    </source>
</evidence>
<protein>
    <submittedName>
        <fullName evidence="8">PLDc_N domain-containing protein</fullName>
    </submittedName>
</protein>
<gene>
    <name evidence="8" type="ORF">H9638_00905</name>
</gene>
<feature type="domain" description="Cardiolipin synthase N-terminal" evidence="7">
    <location>
        <begin position="28"/>
        <end position="70"/>
    </location>
</feature>
<keyword evidence="2" id="KW-1003">Cell membrane</keyword>
<evidence type="ECO:0000256" key="6">
    <source>
        <dbReference type="SAM" id="Phobius"/>
    </source>
</evidence>
<evidence type="ECO:0000256" key="2">
    <source>
        <dbReference type="ARBA" id="ARBA00022475"/>
    </source>
</evidence>
<comment type="caution">
    <text evidence="8">The sequence shown here is derived from an EMBL/GenBank/DDBJ whole genome shotgun (WGS) entry which is preliminary data.</text>
</comment>
<keyword evidence="3 6" id="KW-0812">Transmembrane</keyword>
<keyword evidence="4 6" id="KW-1133">Transmembrane helix</keyword>
<reference evidence="8 9" key="1">
    <citation type="submission" date="2020-08" db="EMBL/GenBank/DDBJ databases">
        <title>A Genomic Blueprint of the Chicken Gut Microbiome.</title>
        <authorList>
            <person name="Gilroy R."/>
            <person name="Ravi A."/>
            <person name="Getino M."/>
            <person name="Pursley I."/>
            <person name="Horton D.L."/>
            <person name="Alikhan N.-F."/>
            <person name="Baker D."/>
            <person name="Gharbi K."/>
            <person name="Hall N."/>
            <person name="Watson M."/>
            <person name="Adriaenssens E.M."/>
            <person name="Foster-Nyarko E."/>
            <person name="Jarju S."/>
            <person name="Secka A."/>
            <person name="Antonio M."/>
            <person name="Oren A."/>
            <person name="Chaudhuri R."/>
            <person name="La Ragione R.M."/>
            <person name="Hildebrand F."/>
            <person name="Pallen M.J."/>
        </authorList>
    </citation>
    <scope>NUCLEOTIDE SEQUENCE [LARGE SCALE GENOMIC DNA]</scope>
    <source>
        <strain evidence="8 9">Sa2BUA2</strain>
    </source>
</reference>
<feature type="transmembrane region" description="Helical" evidence="6">
    <location>
        <begin position="49"/>
        <end position="68"/>
    </location>
</feature>
<dbReference type="Proteomes" id="UP000652763">
    <property type="component" value="Unassembled WGS sequence"/>
</dbReference>
<sequence>MSKKTSLKDLSSEQKKGLGILSAVQFLLAGAALVDIWRRPRSEVRGSRAAWSAACAVNFVGPLSYFVFGRRRD</sequence>
<dbReference type="RefSeq" id="WP_191745314.1">
    <property type="nucleotide sequence ID" value="NZ_JACSQC010000001.1"/>
</dbReference>
<name>A0ABR8YDU3_9MICC</name>
<evidence type="ECO:0000256" key="5">
    <source>
        <dbReference type="ARBA" id="ARBA00023136"/>
    </source>
</evidence>
<evidence type="ECO:0000256" key="1">
    <source>
        <dbReference type="ARBA" id="ARBA00004651"/>
    </source>
</evidence>
<dbReference type="EMBL" id="JACSQC010000001">
    <property type="protein sequence ID" value="MBD8042362.1"/>
    <property type="molecule type" value="Genomic_DNA"/>
</dbReference>
<organism evidence="8 9">
    <name type="scientific">Arthrobacter pullicola</name>
    <dbReference type="NCBI Taxonomy" id="2762224"/>
    <lineage>
        <taxon>Bacteria</taxon>
        <taxon>Bacillati</taxon>
        <taxon>Actinomycetota</taxon>
        <taxon>Actinomycetes</taxon>
        <taxon>Micrococcales</taxon>
        <taxon>Micrococcaceae</taxon>
        <taxon>Arthrobacter</taxon>
    </lineage>
</organism>
<dbReference type="Pfam" id="PF13396">
    <property type="entry name" value="PLDc_N"/>
    <property type="match status" value="1"/>
</dbReference>
<proteinExistence type="predicted"/>
<accession>A0ABR8YDU3</accession>
<keyword evidence="9" id="KW-1185">Reference proteome</keyword>
<keyword evidence="5 6" id="KW-0472">Membrane</keyword>
<evidence type="ECO:0000313" key="8">
    <source>
        <dbReference type="EMBL" id="MBD8042362.1"/>
    </source>
</evidence>